<dbReference type="Gene3D" id="3.30.420.10">
    <property type="entry name" value="Ribonuclease H-like superfamily/Ribonuclease H"/>
    <property type="match status" value="1"/>
</dbReference>
<feature type="coiled-coil region" evidence="1">
    <location>
        <begin position="31"/>
        <end position="65"/>
    </location>
</feature>
<proteinExistence type="predicted"/>
<evidence type="ECO:0000256" key="1">
    <source>
        <dbReference type="SAM" id="Coils"/>
    </source>
</evidence>
<dbReference type="PANTHER" id="PTHR47723">
    <property type="entry name" value="OS05G0353850 PROTEIN"/>
    <property type="match status" value="1"/>
</dbReference>
<feature type="domain" description="RNase H type-1" evidence="2">
    <location>
        <begin position="675"/>
        <end position="745"/>
    </location>
</feature>
<protein>
    <recommendedName>
        <fullName evidence="2">RNase H type-1 domain-containing protein</fullName>
    </recommendedName>
</protein>
<dbReference type="SUPFAM" id="SSF56219">
    <property type="entry name" value="DNase I-like"/>
    <property type="match status" value="1"/>
</dbReference>
<dbReference type="InterPro" id="IPR036691">
    <property type="entry name" value="Endo/exonu/phosph_ase_sf"/>
</dbReference>
<dbReference type="GO" id="GO:0003676">
    <property type="term" value="F:nucleic acid binding"/>
    <property type="evidence" value="ECO:0007669"/>
    <property type="project" value="InterPro"/>
</dbReference>
<dbReference type="PANTHER" id="PTHR47723:SF23">
    <property type="entry name" value="REVERSE TRANSCRIPTASE-LIKE PROTEIN"/>
    <property type="match status" value="1"/>
</dbReference>
<dbReference type="InterPro" id="IPR053151">
    <property type="entry name" value="RNase_H-like"/>
</dbReference>
<evidence type="ECO:0000313" key="3">
    <source>
        <dbReference type="EMBL" id="SPC79488.1"/>
    </source>
</evidence>
<name>A0A2N9EXC1_FAGSY</name>
<dbReference type="InterPro" id="IPR002156">
    <property type="entry name" value="RNaseH_domain"/>
</dbReference>
<dbReference type="InterPro" id="IPR044730">
    <property type="entry name" value="RNase_H-like_dom_plant"/>
</dbReference>
<sequence length="752" mass="87263">MKYRKDLYLKRQKGGYSAPMDQSESWVSETLASLTAEEERAAMGLMEAEREAQELAQSFHLDNEETKGQKIGSQTTRIECLVQSEPNQLVGPSLNNQLTHARVEKIGPVAGGLAFFWKLGVDLEVVYANKYAIVSLVYSYPPDNVWMLITVHGPPYLTKRKKFWESMEEVISMFSGHWLIIGDLNSTTVNSDKHLTASNSDHNPILLDTHQELTKRISEIEHKIKKLQDCEPLQENLELEAALNLELNEWLEREELKWKQKSRELWLKEGDRNSKIFHLSTLVRRRRNQIAEIQLEDGQWIHKRKDIEDYFTKHFLEVFQSDSPLIPQDLEGLMPPCISLEENIKLVRILDMEEIKAVIWELNPMKTSGPDELPGLFFKKYWSIVGSQVVIANESFFREVLAQEVVHSFKKSKKKKGAVGFNLDFHKAYDRLEWNFIITVLKALGFDQKVTNLIFQRISTKFWWNPHKNGNKLYTPVAWSELCKPLLEGGLGFRTFESFNEAMIAKLAWWMLSNRDSFCVKVLRAKYKVRNKWLNAKPAKKPWISDLPFFRPIPRDVTLDQQSITVAQLMNHDKLAWDEHKIDGFSYSHPLVNFQSKQPTELLEKKEPPTNLIQCWLIEKLVYPLISLNLDKIEANKFLLGIWNRNAEHWASNLANMLYYFPDSTEMVQAKRGAAQLASDQGWDRVCIESDSKICIDALQGHISNSPWRIQSFVSNLHSIFSSHPFWSFSWVKREANSASHHLAGWSFRNRS</sequence>
<dbReference type="InterPro" id="IPR036397">
    <property type="entry name" value="RNaseH_sf"/>
</dbReference>
<dbReference type="CDD" id="cd06222">
    <property type="entry name" value="RNase_H_like"/>
    <property type="match status" value="1"/>
</dbReference>
<dbReference type="GO" id="GO:0004523">
    <property type="term" value="F:RNA-DNA hybrid ribonuclease activity"/>
    <property type="evidence" value="ECO:0007669"/>
    <property type="project" value="InterPro"/>
</dbReference>
<keyword evidence="1" id="KW-0175">Coiled coil</keyword>
<dbReference type="SUPFAM" id="SSF53098">
    <property type="entry name" value="Ribonuclease H-like"/>
    <property type="match status" value="1"/>
</dbReference>
<dbReference type="InterPro" id="IPR012337">
    <property type="entry name" value="RNaseH-like_sf"/>
</dbReference>
<dbReference type="AlphaFoldDB" id="A0A2N9EXC1"/>
<dbReference type="EMBL" id="OIVN01000391">
    <property type="protein sequence ID" value="SPC79488.1"/>
    <property type="molecule type" value="Genomic_DNA"/>
</dbReference>
<evidence type="ECO:0000259" key="2">
    <source>
        <dbReference type="Pfam" id="PF13456"/>
    </source>
</evidence>
<dbReference type="Pfam" id="PF13456">
    <property type="entry name" value="RVT_3"/>
    <property type="match status" value="1"/>
</dbReference>
<reference evidence="3" key="1">
    <citation type="submission" date="2018-02" db="EMBL/GenBank/DDBJ databases">
        <authorList>
            <person name="Cohen D.B."/>
            <person name="Kent A.D."/>
        </authorList>
    </citation>
    <scope>NUCLEOTIDE SEQUENCE</scope>
</reference>
<accession>A0A2N9EXC1</accession>
<gene>
    <name evidence="3" type="ORF">FSB_LOCUS7370</name>
</gene>
<organism evidence="3">
    <name type="scientific">Fagus sylvatica</name>
    <name type="common">Beechnut</name>
    <dbReference type="NCBI Taxonomy" id="28930"/>
    <lineage>
        <taxon>Eukaryota</taxon>
        <taxon>Viridiplantae</taxon>
        <taxon>Streptophyta</taxon>
        <taxon>Embryophyta</taxon>
        <taxon>Tracheophyta</taxon>
        <taxon>Spermatophyta</taxon>
        <taxon>Magnoliopsida</taxon>
        <taxon>eudicotyledons</taxon>
        <taxon>Gunneridae</taxon>
        <taxon>Pentapetalae</taxon>
        <taxon>rosids</taxon>
        <taxon>fabids</taxon>
        <taxon>Fagales</taxon>
        <taxon>Fagaceae</taxon>
        <taxon>Fagus</taxon>
    </lineage>
</organism>
<dbReference type="Gene3D" id="3.60.10.10">
    <property type="entry name" value="Endonuclease/exonuclease/phosphatase"/>
    <property type="match status" value="1"/>
</dbReference>